<dbReference type="EMBL" id="CADEBC010000518">
    <property type="protein sequence ID" value="CAB3242693.1"/>
    <property type="molecule type" value="Genomic_DNA"/>
</dbReference>
<organism evidence="2 3">
    <name type="scientific">Arctia plantaginis</name>
    <name type="common">Wood tiger moth</name>
    <name type="synonym">Phalaena plantaginis</name>
    <dbReference type="NCBI Taxonomy" id="874455"/>
    <lineage>
        <taxon>Eukaryota</taxon>
        <taxon>Metazoa</taxon>
        <taxon>Ecdysozoa</taxon>
        <taxon>Arthropoda</taxon>
        <taxon>Hexapoda</taxon>
        <taxon>Insecta</taxon>
        <taxon>Pterygota</taxon>
        <taxon>Neoptera</taxon>
        <taxon>Endopterygota</taxon>
        <taxon>Lepidoptera</taxon>
        <taxon>Glossata</taxon>
        <taxon>Ditrysia</taxon>
        <taxon>Noctuoidea</taxon>
        <taxon>Erebidae</taxon>
        <taxon>Arctiinae</taxon>
        <taxon>Arctia</taxon>
    </lineage>
</organism>
<proteinExistence type="predicted"/>
<feature type="region of interest" description="Disordered" evidence="1">
    <location>
        <begin position="44"/>
        <end position="69"/>
    </location>
</feature>
<dbReference type="Proteomes" id="UP000494106">
    <property type="component" value="Unassembled WGS sequence"/>
</dbReference>
<dbReference type="OrthoDB" id="7312725at2759"/>
<name>A0A8S1ACQ7_ARCPL</name>
<evidence type="ECO:0000313" key="2">
    <source>
        <dbReference type="EMBL" id="CAB3242693.1"/>
    </source>
</evidence>
<dbReference type="AlphaFoldDB" id="A0A8S1ACQ7"/>
<accession>A0A8S1ACQ7</accession>
<comment type="caution">
    <text evidence="2">The sequence shown here is derived from an EMBL/GenBank/DDBJ whole genome shotgun (WGS) entry which is preliminary data.</text>
</comment>
<evidence type="ECO:0000313" key="3">
    <source>
        <dbReference type="Proteomes" id="UP000494106"/>
    </source>
</evidence>
<sequence length="93" mass="10297">MEYLIFVFLVTHDVKEHFLDEDMYVTAKGIKRVLKTAVPRVAIEPDNGDDTEVGPTMPGLGPGEGREKPLDAGAQDRLLRLTLGEACLQLRMS</sequence>
<evidence type="ECO:0000256" key="1">
    <source>
        <dbReference type="SAM" id="MobiDB-lite"/>
    </source>
</evidence>
<gene>
    <name evidence="2" type="ORF">APLA_LOCUS9145</name>
</gene>
<keyword evidence="3" id="KW-1185">Reference proteome</keyword>
<protein>
    <submittedName>
        <fullName evidence="2">Uncharacterized protein</fullName>
    </submittedName>
</protein>
<reference evidence="2 3" key="1">
    <citation type="submission" date="2020-04" db="EMBL/GenBank/DDBJ databases">
        <authorList>
            <person name="Wallbank WR R."/>
            <person name="Pardo Diaz C."/>
            <person name="Kozak K."/>
            <person name="Martin S."/>
            <person name="Jiggins C."/>
            <person name="Moest M."/>
            <person name="Warren A I."/>
            <person name="Byers J.R.P. K."/>
            <person name="Montejo-Kovacevich G."/>
            <person name="Yen C E."/>
        </authorList>
    </citation>
    <scope>NUCLEOTIDE SEQUENCE [LARGE SCALE GENOMIC DNA]</scope>
</reference>